<evidence type="ECO:0000256" key="1">
    <source>
        <dbReference type="SAM" id="MobiDB-lite"/>
    </source>
</evidence>
<reference evidence="2" key="1">
    <citation type="submission" date="2021-01" db="EMBL/GenBank/DDBJ databases">
        <authorList>
            <person name="Corre E."/>
            <person name="Pelletier E."/>
            <person name="Niang G."/>
            <person name="Scheremetjew M."/>
            <person name="Finn R."/>
            <person name="Kale V."/>
            <person name="Holt S."/>
            <person name="Cochrane G."/>
            <person name="Meng A."/>
            <person name="Brown T."/>
            <person name="Cohen L."/>
        </authorList>
    </citation>
    <scope>NUCLEOTIDE SEQUENCE</scope>
    <source>
        <strain evidence="2">CCMP1413</strain>
    </source>
</reference>
<protein>
    <submittedName>
        <fullName evidence="2">Uncharacterized protein</fullName>
    </submittedName>
</protein>
<sequence length="242" mass="25715">MEPAASPEMQGTDSKGLPSPVPASGGTSPQQIPARGRKRKQKSDAGDKPRVVSCHACGQVAKYARIVSICVRCGQGYHTHDCGHRLAKFLAAADVPGAPQHHVELAKSVRSALAARADQRSEAAGTGDQLSSAVDAVGAVASALEKKSKPSKKLQGLCLQCMMACACKGGPVKCHASVVRERTRERRKLRRAEHTKNDQVCDDDERALAAAALELMAAALCSSHDHTHDEAHDHAHDHDHSH</sequence>
<dbReference type="EMBL" id="HBDZ01014957">
    <property type="protein sequence ID" value="CAD8249975.1"/>
    <property type="molecule type" value="Transcribed_RNA"/>
</dbReference>
<accession>A0A7R9U0T0</accession>
<evidence type="ECO:0000313" key="2">
    <source>
        <dbReference type="EMBL" id="CAD8249975.1"/>
    </source>
</evidence>
<dbReference type="AlphaFoldDB" id="A0A7R9U0T0"/>
<feature type="region of interest" description="Disordered" evidence="1">
    <location>
        <begin position="1"/>
        <end position="50"/>
    </location>
</feature>
<name>A0A7R9U0T0_9VIRI</name>
<organism evidence="2">
    <name type="scientific">Prasinoderma coloniale</name>
    <dbReference type="NCBI Taxonomy" id="156133"/>
    <lineage>
        <taxon>Eukaryota</taxon>
        <taxon>Viridiplantae</taxon>
        <taxon>Prasinodermophyta</taxon>
        <taxon>Prasinodermophyceae</taxon>
        <taxon>Prasinodermales</taxon>
        <taxon>Prasinodermaceae</taxon>
        <taxon>Prasinoderma</taxon>
    </lineage>
</organism>
<gene>
    <name evidence="2" type="ORF">PCOL08062_LOCUS11507</name>
</gene>
<proteinExistence type="predicted"/>